<dbReference type="AlphaFoldDB" id="A0A645IUA1"/>
<sequence length="85" mass="9142">MASGRLVGVGARGAKQIAAQDDIHRATDVLLQHFHQFVGIACQGVVDDLLVLVVHIARTWAVQCRQFAVALCLQVQGGPEPDQAR</sequence>
<dbReference type="EMBL" id="VSSQ01122728">
    <property type="protein sequence ID" value="MPN54470.1"/>
    <property type="molecule type" value="Genomic_DNA"/>
</dbReference>
<organism evidence="1">
    <name type="scientific">bioreactor metagenome</name>
    <dbReference type="NCBI Taxonomy" id="1076179"/>
    <lineage>
        <taxon>unclassified sequences</taxon>
        <taxon>metagenomes</taxon>
        <taxon>ecological metagenomes</taxon>
    </lineage>
</organism>
<accession>A0A645IUA1</accession>
<gene>
    <name evidence="1" type="ORF">SDC9_202140</name>
</gene>
<protein>
    <submittedName>
        <fullName evidence="1">Uncharacterized protein</fullName>
    </submittedName>
</protein>
<reference evidence="1" key="1">
    <citation type="submission" date="2019-08" db="EMBL/GenBank/DDBJ databases">
        <authorList>
            <person name="Kucharzyk K."/>
            <person name="Murdoch R.W."/>
            <person name="Higgins S."/>
            <person name="Loffler F."/>
        </authorList>
    </citation>
    <scope>NUCLEOTIDE SEQUENCE</scope>
</reference>
<comment type="caution">
    <text evidence="1">The sequence shown here is derived from an EMBL/GenBank/DDBJ whole genome shotgun (WGS) entry which is preliminary data.</text>
</comment>
<name>A0A645IUA1_9ZZZZ</name>
<proteinExistence type="predicted"/>
<evidence type="ECO:0000313" key="1">
    <source>
        <dbReference type="EMBL" id="MPN54470.1"/>
    </source>
</evidence>